<reference evidence="2" key="1">
    <citation type="submission" date="2021-04" db="EMBL/GenBank/DDBJ databases">
        <title>Genome seq and assembly of Bacillus sp.</title>
        <authorList>
            <person name="Chhetri G."/>
        </authorList>
    </citation>
    <scope>NUCLEOTIDE SEQUENCE</scope>
    <source>
        <strain evidence="2">RG28</strain>
    </source>
</reference>
<dbReference type="Proteomes" id="UP000682134">
    <property type="component" value="Unassembled WGS sequence"/>
</dbReference>
<feature type="transmembrane region" description="Helical" evidence="1">
    <location>
        <begin position="41"/>
        <end position="60"/>
    </location>
</feature>
<keyword evidence="1" id="KW-0472">Membrane</keyword>
<organism evidence="2 3">
    <name type="scientific">Gottfriedia endophytica</name>
    <dbReference type="NCBI Taxonomy" id="2820819"/>
    <lineage>
        <taxon>Bacteria</taxon>
        <taxon>Bacillati</taxon>
        <taxon>Bacillota</taxon>
        <taxon>Bacilli</taxon>
        <taxon>Bacillales</taxon>
        <taxon>Bacillaceae</taxon>
        <taxon>Gottfriedia</taxon>
    </lineage>
</organism>
<sequence length="139" mass="16181">MNQNYKNHRRMDPLFHIILLLFLLFTLVAAIIFMFKNGFDLTSILILAIVVILVIIYILIRQYPLKAQDRAIRAEENLRNYVLTGKLLDEKLTMGQIIALRFASDAELPALSEKAVSENLSPDEIKKQITNWKVDYYRI</sequence>
<dbReference type="InterPro" id="IPR045385">
    <property type="entry name" value="DUF6526"/>
</dbReference>
<feature type="transmembrane region" description="Helical" evidence="1">
    <location>
        <begin position="14"/>
        <end position="35"/>
    </location>
</feature>
<dbReference type="RefSeq" id="WP_209403974.1">
    <property type="nucleotide sequence ID" value="NZ_JAGIYQ010000004.1"/>
</dbReference>
<keyword evidence="3" id="KW-1185">Reference proteome</keyword>
<comment type="caution">
    <text evidence="2">The sequence shown here is derived from an EMBL/GenBank/DDBJ whole genome shotgun (WGS) entry which is preliminary data.</text>
</comment>
<accession>A0A940SK66</accession>
<dbReference type="AlphaFoldDB" id="A0A940SK66"/>
<dbReference type="Pfam" id="PF20136">
    <property type="entry name" value="DUF6526"/>
    <property type="match status" value="1"/>
</dbReference>
<keyword evidence="1" id="KW-1133">Transmembrane helix</keyword>
<gene>
    <name evidence="2" type="ORF">J5Y03_06935</name>
</gene>
<keyword evidence="1" id="KW-0812">Transmembrane</keyword>
<proteinExistence type="predicted"/>
<evidence type="ECO:0000313" key="3">
    <source>
        <dbReference type="Proteomes" id="UP000682134"/>
    </source>
</evidence>
<name>A0A940SK66_9BACI</name>
<protein>
    <submittedName>
        <fullName evidence="2">Uncharacterized protein</fullName>
    </submittedName>
</protein>
<dbReference type="EMBL" id="JAGIYQ010000004">
    <property type="protein sequence ID" value="MBP0724923.1"/>
    <property type="molecule type" value="Genomic_DNA"/>
</dbReference>
<evidence type="ECO:0000256" key="1">
    <source>
        <dbReference type="SAM" id="Phobius"/>
    </source>
</evidence>
<evidence type="ECO:0000313" key="2">
    <source>
        <dbReference type="EMBL" id="MBP0724923.1"/>
    </source>
</evidence>